<keyword evidence="4 7" id="KW-0418">Kinase</keyword>
<feature type="domain" description="Carbohydrate kinase PfkB" evidence="6">
    <location>
        <begin position="7"/>
        <end position="294"/>
    </location>
</feature>
<dbReference type="Pfam" id="PF00294">
    <property type="entry name" value="PfkB"/>
    <property type="match status" value="1"/>
</dbReference>
<evidence type="ECO:0000313" key="7">
    <source>
        <dbReference type="EMBL" id="MFD1056615.1"/>
    </source>
</evidence>
<keyword evidence="5" id="KW-0067">ATP-binding</keyword>
<dbReference type="InterPro" id="IPR029056">
    <property type="entry name" value="Ribokinase-like"/>
</dbReference>
<dbReference type="RefSeq" id="WP_386054723.1">
    <property type="nucleotide sequence ID" value="NZ_JBHTKH010000022.1"/>
</dbReference>
<comment type="similarity">
    <text evidence="1">Belongs to the carbohydrate kinase PfkB family.</text>
</comment>
<organism evidence="7 8">
    <name type="scientific">Terrabacter terrigena</name>
    <dbReference type="NCBI Taxonomy" id="574718"/>
    <lineage>
        <taxon>Bacteria</taxon>
        <taxon>Bacillati</taxon>
        <taxon>Actinomycetota</taxon>
        <taxon>Actinomycetes</taxon>
        <taxon>Micrococcales</taxon>
        <taxon>Intrasporangiaceae</taxon>
        <taxon>Terrabacter</taxon>
    </lineage>
</organism>
<evidence type="ECO:0000259" key="6">
    <source>
        <dbReference type="Pfam" id="PF00294"/>
    </source>
</evidence>
<dbReference type="PANTHER" id="PTHR43085:SF1">
    <property type="entry name" value="PSEUDOURIDINE KINASE-RELATED"/>
    <property type="match status" value="1"/>
</dbReference>
<dbReference type="Proteomes" id="UP001597046">
    <property type="component" value="Unassembled WGS sequence"/>
</dbReference>
<reference evidence="8" key="1">
    <citation type="journal article" date="2019" name="Int. J. Syst. Evol. Microbiol.">
        <title>The Global Catalogue of Microorganisms (GCM) 10K type strain sequencing project: providing services to taxonomists for standard genome sequencing and annotation.</title>
        <authorList>
            <consortium name="The Broad Institute Genomics Platform"/>
            <consortium name="The Broad Institute Genome Sequencing Center for Infectious Disease"/>
            <person name="Wu L."/>
            <person name="Ma J."/>
        </authorList>
    </citation>
    <scope>NUCLEOTIDE SEQUENCE [LARGE SCALE GENOMIC DNA]</scope>
    <source>
        <strain evidence="8">CCUG 57508</strain>
    </source>
</reference>
<dbReference type="Gene3D" id="3.40.1190.20">
    <property type="match status" value="1"/>
</dbReference>
<keyword evidence="3" id="KW-0547">Nucleotide-binding</keyword>
<proteinExistence type="inferred from homology"/>
<dbReference type="SUPFAM" id="SSF53613">
    <property type="entry name" value="Ribokinase-like"/>
    <property type="match status" value="1"/>
</dbReference>
<keyword evidence="8" id="KW-1185">Reference proteome</keyword>
<keyword evidence="2" id="KW-0808">Transferase</keyword>
<dbReference type="CDD" id="cd01166">
    <property type="entry name" value="KdgK"/>
    <property type="match status" value="1"/>
</dbReference>
<comment type="caution">
    <text evidence="7">The sequence shown here is derived from an EMBL/GenBank/DDBJ whole genome shotgun (WGS) entry which is preliminary data.</text>
</comment>
<protein>
    <submittedName>
        <fullName evidence="7">Sugar kinase</fullName>
    </submittedName>
</protein>
<evidence type="ECO:0000256" key="2">
    <source>
        <dbReference type="ARBA" id="ARBA00022679"/>
    </source>
</evidence>
<evidence type="ECO:0000256" key="5">
    <source>
        <dbReference type="ARBA" id="ARBA00022840"/>
    </source>
</evidence>
<sequence>MTQPLEVVTLGEPLIQLTPRSGVRLADATELEIHTAGAEANVALAMARLGHHVAYVGRVGSDPFGDRILDVLRTAGVHTDPVVRDQDRPTGVYVKDYDGGQSRMHYYRRGSAATRLTFEDLRPYLGLPRLFHTTGVTAALSPECLTAVQELARHTRTTGEALMSFDVNYRPALWDPSEAGPVLLDLARMADIVFVGCDEAHHLWGTAHPQKIRALLPQVPHLVVKDSSSAAYSFMNDTTIAVPALPTAVVEPVGAGDAFAAGFLSAVLNEADHRTALRYGHLLASAALSSVADQVVPPPPTQMAAAASVDDQTWSRGRLPIAGAAKCRTQAPAEDQLLSAQGGRR</sequence>
<dbReference type="PANTHER" id="PTHR43085">
    <property type="entry name" value="HEXOKINASE FAMILY MEMBER"/>
    <property type="match status" value="1"/>
</dbReference>
<dbReference type="InterPro" id="IPR050306">
    <property type="entry name" value="PfkB_Carbo_kinase"/>
</dbReference>
<evidence type="ECO:0000256" key="4">
    <source>
        <dbReference type="ARBA" id="ARBA00022777"/>
    </source>
</evidence>
<dbReference type="GO" id="GO:0016301">
    <property type="term" value="F:kinase activity"/>
    <property type="evidence" value="ECO:0007669"/>
    <property type="project" value="UniProtKB-KW"/>
</dbReference>
<name>A0ABW3N4B5_9MICO</name>
<evidence type="ECO:0000256" key="1">
    <source>
        <dbReference type="ARBA" id="ARBA00010688"/>
    </source>
</evidence>
<accession>A0ABW3N4B5</accession>
<dbReference type="InterPro" id="IPR011611">
    <property type="entry name" value="PfkB_dom"/>
</dbReference>
<evidence type="ECO:0000256" key="3">
    <source>
        <dbReference type="ARBA" id="ARBA00022741"/>
    </source>
</evidence>
<gene>
    <name evidence="7" type="ORF">ACFQ2V_20105</name>
</gene>
<evidence type="ECO:0000313" key="8">
    <source>
        <dbReference type="Proteomes" id="UP001597046"/>
    </source>
</evidence>
<dbReference type="EMBL" id="JBHTKH010000022">
    <property type="protein sequence ID" value="MFD1056615.1"/>
    <property type="molecule type" value="Genomic_DNA"/>
</dbReference>